<gene>
    <name evidence="1" type="ordered locus">AXX17_At5g45880</name>
</gene>
<proteinExistence type="predicted"/>
<dbReference type="AlphaFoldDB" id="A0A178UM87"/>
<dbReference type="Proteomes" id="UP000078284">
    <property type="component" value="Chromosome 5"/>
</dbReference>
<accession>A0A178UM87</accession>
<name>A0A178UM87_ARATH</name>
<dbReference type="EMBL" id="LUHQ01000005">
    <property type="protein sequence ID" value="OAO93771.1"/>
    <property type="molecule type" value="Genomic_DNA"/>
</dbReference>
<protein>
    <submittedName>
        <fullName evidence="1">Uncharacterized protein</fullName>
    </submittedName>
</protein>
<reference evidence="2" key="1">
    <citation type="journal article" date="2016" name="Proc. Natl. Acad. Sci. U.S.A.">
        <title>Chromosome-level assembly of Arabidopsis thaliana Ler reveals the extent of translocation and inversion polymorphisms.</title>
        <authorList>
            <person name="Zapata L."/>
            <person name="Ding J."/>
            <person name="Willing E.M."/>
            <person name="Hartwig B."/>
            <person name="Bezdan D."/>
            <person name="Jiao W.B."/>
            <person name="Patel V."/>
            <person name="Velikkakam James G."/>
            <person name="Koornneef M."/>
            <person name="Ossowski S."/>
            <person name="Schneeberger K."/>
        </authorList>
    </citation>
    <scope>NUCLEOTIDE SEQUENCE [LARGE SCALE GENOMIC DNA]</scope>
    <source>
        <strain evidence="2">cv. Landsberg erecta</strain>
    </source>
</reference>
<organism evidence="1 2">
    <name type="scientific">Arabidopsis thaliana</name>
    <name type="common">Mouse-ear cress</name>
    <dbReference type="NCBI Taxonomy" id="3702"/>
    <lineage>
        <taxon>Eukaryota</taxon>
        <taxon>Viridiplantae</taxon>
        <taxon>Streptophyta</taxon>
        <taxon>Embryophyta</taxon>
        <taxon>Tracheophyta</taxon>
        <taxon>Spermatophyta</taxon>
        <taxon>Magnoliopsida</taxon>
        <taxon>eudicotyledons</taxon>
        <taxon>Gunneridae</taxon>
        <taxon>Pentapetalae</taxon>
        <taxon>rosids</taxon>
        <taxon>malvids</taxon>
        <taxon>Brassicales</taxon>
        <taxon>Brassicaceae</taxon>
        <taxon>Camelineae</taxon>
        <taxon>Arabidopsis</taxon>
    </lineage>
</organism>
<evidence type="ECO:0000313" key="2">
    <source>
        <dbReference type="Proteomes" id="UP000078284"/>
    </source>
</evidence>
<comment type="caution">
    <text evidence="1">The sequence shown here is derived from an EMBL/GenBank/DDBJ whole genome shotgun (WGS) entry which is preliminary data.</text>
</comment>
<sequence>MKAVPISCGGDVGCVRFHHGGGDDLGFCLHRDGREYGRVHDLRLGDVTSHGRVADLVHQDNARIFSWSRETGKCFYAEADALGIVSSPVVSGDRNRGLVVEVLVSVKQLLAQIIIIKYVLNSAHK</sequence>
<evidence type="ECO:0000313" key="1">
    <source>
        <dbReference type="EMBL" id="OAO93771.1"/>
    </source>
</evidence>